<dbReference type="RefSeq" id="WP_036311381.1">
    <property type="nucleotide sequence ID" value="NZ_JRQD01000001.1"/>
</dbReference>
<name>A0A0A0BLH6_9GAMM</name>
<dbReference type="AlphaFoldDB" id="A0A0A0BLH6"/>
<dbReference type="Gene3D" id="3.40.190.290">
    <property type="match status" value="1"/>
</dbReference>
<proteinExistence type="inferred from homology"/>
<evidence type="ECO:0000259" key="5">
    <source>
        <dbReference type="PROSITE" id="PS50931"/>
    </source>
</evidence>
<dbReference type="SUPFAM" id="SSF46785">
    <property type="entry name" value="Winged helix' DNA-binding domain"/>
    <property type="match status" value="1"/>
</dbReference>
<dbReference type="GO" id="GO:0000976">
    <property type="term" value="F:transcription cis-regulatory region binding"/>
    <property type="evidence" value="ECO:0007669"/>
    <property type="project" value="TreeGrafter"/>
</dbReference>
<keyword evidence="2" id="KW-0805">Transcription regulation</keyword>
<evidence type="ECO:0000256" key="3">
    <source>
        <dbReference type="ARBA" id="ARBA00023125"/>
    </source>
</evidence>
<dbReference type="Pfam" id="PF03466">
    <property type="entry name" value="LysR_substrate"/>
    <property type="match status" value="1"/>
</dbReference>
<dbReference type="PANTHER" id="PTHR30126:SF5">
    <property type="entry name" value="HTH-TYPE TRANSCRIPTIONAL ACTIVATOR CMPR"/>
    <property type="match status" value="1"/>
</dbReference>
<keyword evidence="3" id="KW-0238">DNA-binding</keyword>
<dbReference type="Gene3D" id="1.10.10.10">
    <property type="entry name" value="Winged helix-like DNA-binding domain superfamily/Winged helix DNA-binding domain"/>
    <property type="match status" value="1"/>
</dbReference>
<sequence>MSLSLQQLLNRLSFRQMQVFEAVYQERGYRKAAEKLGLTQPAVSSQIRKLEQALGQPLFEYVGRRLYCTHAGENVAERIRSIFEQIQHLQSDLHLLQGQLSGDLRLSAVSTAQYAIPHLLKEFTTLYPTVNVTLNIANRAEAVELLNQNSDDLVVMGLVPNDRSLASLPFLDNELIPVVPASHPFAKNKRVTPQQFMDENLLMRESGSGNRLALEQHCQQQRLNLRSYMEIGSNDAIKHGVQAGLGVAVLPKLSVLSEIHQGVLVSPEIKGFPLRRSWCLVYPKGKHLTPVTQAFLDYIQSNLKSIHHYFKQLDKQ</sequence>
<evidence type="ECO:0000313" key="6">
    <source>
        <dbReference type="EMBL" id="KGM07959.1"/>
    </source>
</evidence>
<dbReference type="Proteomes" id="UP000029999">
    <property type="component" value="Unassembled WGS sequence"/>
</dbReference>
<accession>A0A0A0BLH6</accession>
<dbReference type="EMBL" id="JRQD01000001">
    <property type="protein sequence ID" value="KGM07959.1"/>
    <property type="molecule type" value="Genomic_DNA"/>
</dbReference>
<dbReference type="InterPro" id="IPR036390">
    <property type="entry name" value="WH_DNA-bd_sf"/>
</dbReference>
<gene>
    <name evidence="6" type="ORF">LP43_0377</name>
</gene>
<protein>
    <submittedName>
        <fullName evidence="6">Transcriptional regulator, LysR family</fullName>
    </submittedName>
</protein>
<reference evidence="6 7" key="1">
    <citation type="submission" date="2014-09" db="EMBL/GenBank/DDBJ databases">
        <authorList>
            <person name="Grob C."/>
            <person name="Taubert M."/>
            <person name="Howat A.M."/>
            <person name="Burns O.J."/>
            <person name="Dixon J.L."/>
            <person name="Chen Y."/>
            <person name="Murrell J.C."/>
        </authorList>
    </citation>
    <scope>NUCLEOTIDE SEQUENCE [LARGE SCALE GENOMIC DNA]</scope>
    <source>
        <strain evidence="6">L4</strain>
    </source>
</reference>
<dbReference type="FunFam" id="1.10.10.10:FF:000001">
    <property type="entry name" value="LysR family transcriptional regulator"/>
    <property type="match status" value="1"/>
</dbReference>
<dbReference type="Pfam" id="PF00126">
    <property type="entry name" value="HTH_1"/>
    <property type="match status" value="1"/>
</dbReference>
<dbReference type="PANTHER" id="PTHR30126">
    <property type="entry name" value="HTH-TYPE TRANSCRIPTIONAL REGULATOR"/>
    <property type="match status" value="1"/>
</dbReference>
<comment type="caution">
    <text evidence="6">The sequence shown here is derived from an EMBL/GenBank/DDBJ whole genome shotgun (WGS) entry which is preliminary data.</text>
</comment>
<dbReference type="InterPro" id="IPR000847">
    <property type="entry name" value="LysR_HTH_N"/>
</dbReference>
<comment type="similarity">
    <text evidence="1">Belongs to the LysR transcriptional regulatory family.</text>
</comment>
<keyword evidence="4" id="KW-0804">Transcription</keyword>
<dbReference type="SUPFAM" id="SSF53850">
    <property type="entry name" value="Periplasmic binding protein-like II"/>
    <property type="match status" value="1"/>
</dbReference>
<dbReference type="CDD" id="cd08419">
    <property type="entry name" value="PBP2_CbbR_RubisCO_like"/>
    <property type="match status" value="1"/>
</dbReference>
<dbReference type="STRING" id="392484.LP43_0377"/>
<evidence type="ECO:0000256" key="1">
    <source>
        <dbReference type="ARBA" id="ARBA00009437"/>
    </source>
</evidence>
<evidence type="ECO:0000256" key="4">
    <source>
        <dbReference type="ARBA" id="ARBA00023163"/>
    </source>
</evidence>
<dbReference type="PROSITE" id="PS50931">
    <property type="entry name" value="HTH_LYSR"/>
    <property type="match status" value="1"/>
</dbReference>
<dbReference type="GO" id="GO:0003700">
    <property type="term" value="F:DNA-binding transcription factor activity"/>
    <property type="evidence" value="ECO:0007669"/>
    <property type="project" value="InterPro"/>
</dbReference>
<evidence type="ECO:0000313" key="7">
    <source>
        <dbReference type="Proteomes" id="UP000029999"/>
    </source>
</evidence>
<dbReference type="InterPro" id="IPR036388">
    <property type="entry name" value="WH-like_DNA-bd_sf"/>
</dbReference>
<dbReference type="InterPro" id="IPR005119">
    <property type="entry name" value="LysR_subst-bd"/>
</dbReference>
<organism evidence="6 7">
    <name type="scientific">Methylophaga thiooxydans</name>
    <dbReference type="NCBI Taxonomy" id="392484"/>
    <lineage>
        <taxon>Bacteria</taxon>
        <taxon>Pseudomonadati</taxon>
        <taxon>Pseudomonadota</taxon>
        <taxon>Gammaproteobacteria</taxon>
        <taxon>Thiotrichales</taxon>
        <taxon>Piscirickettsiaceae</taxon>
        <taxon>Methylophaga</taxon>
    </lineage>
</organism>
<evidence type="ECO:0000256" key="2">
    <source>
        <dbReference type="ARBA" id="ARBA00023015"/>
    </source>
</evidence>
<dbReference type="PRINTS" id="PR00039">
    <property type="entry name" value="HTHLYSR"/>
</dbReference>
<feature type="domain" description="HTH lysR-type" evidence="5">
    <location>
        <begin position="12"/>
        <end position="69"/>
    </location>
</feature>